<dbReference type="EMBL" id="PEYT01000003">
    <property type="protein sequence ID" value="PIS23395.1"/>
    <property type="molecule type" value="Genomic_DNA"/>
</dbReference>
<organism evidence="6 7">
    <name type="scientific">candidate division WWE3 bacterium CG08_land_8_20_14_0_20_40_13</name>
    <dbReference type="NCBI Taxonomy" id="1975084"/>
    <lineage>
        <taxon>Bacteria</taxon>
        <taxon>Katanobacteria</taxon>
    </lineage>
</organism>
<sequence length="818" mass="94391">MWKIYDKFMEKTSVIIPNPYEQFLHINHALVAKTYKGMYQLHKYWARKPANVVADYIKAYSKEGDIVLDPFVGSGTTAIEAIKNQRKAVAFDLNPVAVFIAKMTSCNIDIGKLDDYFAQIKVSAKKEIEQMYKMPCPKCHKESIVVATVWENDNPKKVWYECSRCAKKNLFRSGNEGDKRLAENIKENNLWYPKDRLYYENGQPFKEKQITNSVDELFTKRSLAGLSLIFDNIKKIKEPLYREMLAFVFTSSLAQLTKMVAPNSEDELGGGVGWIVHSYWLPESFKELNVWRYFESRYQKIRSGKIESNKEINYKEAKKFTDLEEGKANIYLQKKNALEIGELVPPESVDYIFTDPPYGGSIQYFELSSLWAFWLAGLNSKEFALSYNDEITINKSQEKDFDYYHKMLSASFAQMYKVLKCDKYLHVTFHHTDIKVWNSIIRAVVGVGFDLEKIVYQPPSTVSAKAQNQPYGSAKGDYYIRFHKIKDVLRTKENVDDTRYERVVIESAKRIIAERGEPTAYTYILNGIIPALQKEGLLLSSPLGIDEVLKSALGKEFVLEGQRWWFKNPQNIPFLDKVPLSERVEEAVFGLLYSKVKVSFDEVLQNIFISFSNGLTPDTSDIKDILGEYAKKTNDGKWQLLANERLIYTQHERLIFFLCEIRSRQRGEFFCGHPEIIIDGKKITDLKGYVNPKSLKGVAPQNITKVSEIDVVFVKDNVATCEFEVENTTGITDSLVRGENIPYNCKRYIVIPQERDRLLSSKMMEPALRQYFDEGRWKVIYYGSLEKINKSQPIEEQLGDLVNKKQIQSTAGQQNLEL</sequence>
<protein>
    <recommendedName>
        <fullName evidence="5">DNA methylase N-4/N-6 domain-containing protein</fullName>
    </recommendedName>
</protein>
<evidence type="ECO:0000256" key="1">
    <source>
        <dbReference type="ARBA" id="ARBA00006594"/>
    </source>
</evidence>
<keyword evidence="2" id="KW-0489">Methyltransferase</keyword>
<dbReference type="PRINTS" id="PR00506">
    <property type="entry name" value="D21N6MTFRASE"/>
</dbReference>
<dbReference type="GO" id="GO:0008170">
    <property type="term" value="F:N-methyltransferase activity"/>
    <property type="evidence" value="ECO:0007669"/>
    <property type="project" value="InterPro"/>
</dbReference>
<evidence type="ECO:0000256" key="3">
    <source>
        <dbReference type="ARBA" id="ARBA00022679"/>
    </source>
</evidence>
<dbReference type="SUPFAM" id="SSF53335">
    <property type="entry name" value="S-adenosyl-L-methionine-dependent methyltransferases"/>
    <property type="match status" value="3"/>
</dbReference>
<feature type="domain" description="DNA methylase N-4/N-6" evidence="5">
    <location>
        <begin position="42"/>
        <end position="102"/>
    </location>
</feature>
<evidence type="ECO:0000313" key="7">
    <source>
        <dbReference type="Proteomes" id="UP000230340"/>
    </source>
</evidence>
<feature type="domain" description="DNA methylase N-4/N-6" evidence="5">
    <location>
        <begin position="349"/>
        <end position="485"/>
    </location>
</feature>
<dbReference type="Gene3D" id="3.40.50.150">
    <property type="entry name" value="Vaccinia Virus protein VP39"/>
    <property type="match status" value="2"/>
</dbReference>
<dbReference type="AlphaFoldDB" id="A0A2H0XF05"/>
<comment type="similarity">
    <text evidence="1">Belongs to the N(4)/N(6)-methyltransferase family.</text>
</comment>
<keyword evidence="4" id="KW-0949">S-adenosyl-L-methionine</keyword>
<dbReference type="Proteomes" id="UP000230340">
    <property type="component" value="Unassembled WGS sequence"/>
</dbReference>
<evidence type="ECO:0000256" key="4">
    <source>
        <dbReference type="ARBA" id="ARBA00022691"/>
    </source>
</evidence>
<proteinExistence type="inferred from homology"/>
<gene>
    <name evidence="6" type="ORF">COT49_00285</name>
</gene>
<evidence type="ECO:0000259" key="5">
    <source>
        <dbReference type="Pfam" id="PF01555"/>
    </source>
</evidence>
<dbReference type="InterPro" id="IPR002295">
    <property type="entry name" value="N4/N6-MTase_EcoPI_Mod-like"/>
</dbReference>
<dbReference type="InterPro" id="IPR002052">
    <property type="entry name" value="DNA_methylase_N6_adenine_CS"/>
</dbReference>
<dbReference type="GO" id="GO:0032259">
    <property type="term" value="P:methylation"/>
    <property type="evidence" value="ECO:0007669"/>
    <property type="project" value="UniProtKB-KW"/>
</dbReference>
<dbReference type="InterPro" id="IPR002941">
    <property type="entry name" value="DNA_methylase_N4/N6"/>
</dbReference>
<dbReference type="Pfam" id="PF01555">
    <property type="entry name" value="N6_N4_Mtase"/>
    <property type="match status" value="2"/>
</dbReference>
<dbReference type="InterPro" id="IPR029063">
    <property type="entry name" value="SAM-dependent_MTases_sf"/>
</dbReference>
<comment type="caution">
    <text evidence="6">The sequence shown here is derived from an EMBL/GenBank/DDBJ whole genome shotgun (WGS) entry which is preliminary data.</text>
</comment>
<reference evidence="7" key="1">
    <citation type="submission" date="2017-09" db="EMBL/GenBank/DDBJ databases">
        <title>Depth-based differentiation of microbial function through sediment-hosted aquifers and enrichment of novel symbionts in the deep terrestrial subsurface.</title>
        <authorList>
            <person name="Probst A.J."/>
            <person name="Ladd B."/>
            <person name="Jarett J.K."/>
            <person name="Geller-Mcgrath D.E."/>
            <person name="Sieber C.M.K."/>
            <person name="Emerson J.B."/>
            <person name="Anantharaman K."/>
            <person name="Thomas B.C."/>
            <person name="Malmstrom R."/>
            <person name="Stieglmeier M."/>
            <person name="Klingl A."/>
            <person name="Woyke T."/>
            <person name="Ryan C.M."/>
            <person name="Banfield J.F."/>
        </authorList>
    </citation>
    <scope>NUCLEOTIDE SEQUENCE [LARGE SCALE GENOMIC DNA]</scope>
</reference>
<evidence type="ECO:0000256" key="2">
    <source>
        <dbReference type="ARBA" id="ARBA00022603"/>
    </source>
</evidence>
<evidence type="ECO:0000313" key="6">
    <source>
        <dbReference type="EMBL" id="PIS23395.1"/>
    </source>
</evidence>
<accession>A0A2H0XF05</accession>
<name>A0A2H0XF05_UNCKA</name>
<dbReference type="PROSITE" id="PS00092">
    <property type="entry name" value="N6_MTASE"/>
    <property type="match status" value="1"/>
</dbReference>
<dbReference type="GO" id="GO:0003677">
    <property type="term" value="F:DNA binding"/>
    <property type="evidence" value="ECO:0007669"/>
    <property type="project" value="InterPro"/>
</dbReference>
<keyword evidence="3" id="KW-0808">Transferase</keyword>